<dbReference type="InterPro" id="IPR050980">
    <property type="entry name" value="2C_sensor_his_kinase"/>
</dbReference>
<dbReference type="SUPFAM" id="SSF55874">
    <property type="entry name" value="ATPase domain of HSP90 chaperone/DNA topoisomerase II/histidine kinase"/>
    <property type="match status" value="1"/>
</dbReference>
<dbReference type="PANTHER" id="PTHR44936">
    <property type="entry name" value="SENSOR PROTEIN CREC"/>
    <property type="match status" value="1"/>
</dbReference>
<protein>
    <recommendedName>
        <fullName evidence="3">histidine kinase</fullName>
        <ecNumber evidence="3">2.7.13.3</ecNumber>
    </recommendedName>
</protein>
<dbReference type="InterPro" id="IPR036097">
    <property type="entry name" value="HisK_dim/P_sf"/>
</dbReference>
<dbReference type="InterPro" id="IPR003661">
    <property type="entry name" value="HisK_dim/P_dom"/>
</dbReference>
<keyword evidence="11" id="KW-0067">ATP-binding</keyword>
<dbReference type="Pfam" id="PF00512">
    <property type="entry name" value="HisKA"/>
    <property type="match status" value="1"/>
</dbReference>
<evidence type="ECO:0000256" key="6">
    <source>
        <dbReference type="ARBA" id="ARBA00022553"/>
    </source>
</evidence>
<evidence type="ECO:0000256" key="9">
    <source>
        <dbReference type="ARBA" id="ARBA00022741"/>
    </source>
</evidence>
<dbReference type="InterPro" id="IPR003594">
    <property type="entry name" value="HATPase_dom"/>
</dbReference>
<evidence type="ECO:0000256" key="14">
    <source>
        <dbReference type="ARBA" id="ARBA00023136"/>
    </source>
</evidence>
<evidence type="ECO:0000259" key="17">
    <source>
        <dbReference type="PROSITE" id="PS50885"/>
    </source>
</evidence>
<keyword evidence="10" id="KW-0418">Kinase</keyword>
<evidence type="ECO:0000313" key="18">
    <source>
        <dbReference type="EMBL" id="RKF16685.1"/>
    </source>
</evidence>
<dbReference type="EMBL" id="RAPE01000001">
    <property type="protein sequence ID" value="RKF16685.1"/>
    <property type="molecule type" value="Genomic_DNA"/>
</dbReference>
<feature type="transmembrane region" description="Helical" evidence="15">
    <location>
        <begin position="182"/>
        <end position="202"/>
    </location>
</feature>
<keyword evidence="5" id="KW-0997">Cell inner membrane</keyword>
<dbReference type="AlphaFoldDB" id="A0A3A8B6G3"/>
<evidence type="ECO:0000259" key="16">
    <source>
        <dbReference type="PROSITE" id="PS50109"/>
    </source>
</evidence>
<evidence type="ECO:0000256" key="7">
    <source>
        <dbReference type="ARBA" id="ARBA00022679"/>
    </source>
</evidence>
<evidence type="ECO:0000256" key="5">
    <source>
        <dbReference type="ARBA" id="ARBA00022519"/>
    </source>
</evidence>
<dbReference type="PANTHER" id="PTHR44936:SF5">
    <property type="entry name" value="SENSOR HISTIDINE KINASE ENVZ"/>
    <property type="match status" value="1"/>
</dbReference>
<dbReference type="SMART" id="SM00388">
    <property type="entry name" value="HisKA"/>
    <property type="match status" value="1"/>
</dbReference>
<dbReference type="PROSITE" id="PS50109">
    <property type="entry name" value="HIS_KIN"/>
    <property type="match status" value="1"/>
</dbReference>
<comment type="subcellular location">
    <subcellularLocation>
        <location evidence="2">Cell inner membrane</location>
        <topology evidence="2">Multi-pass membrane protein</topology>
    </subcellularLocation>
</comment>
<dbReference type="OrthoDB" id="9804645at2"/>
<dbReference type="Gene3D" id="3.30.565.10">
    <property type="entry name" value="Histidine kinase-like ATPase, C-terminal domain"/>
    <property type="match status" value="1"/>
</dbReference>
<evidence type="ECO:0000256" key="4">
    <source>
        <dbReference type="ARBA" id="ARBA00022475"/>
    </source>
</evidence>
<evidence type="ECO:0000256" key="11">
    <source>
        <dbReference type="ARBA" id="ARBA00022840"/>
    </source>
</evidence>
<dbReference type="Pfam" id="PF00672">
    <property type="entry name" value="HAMP"/>
    <property type="match status" value="1"/>
</dbReference>
<comment type="caution">
    <text evidence="18">The sequence shown here is derived from an EMBL/GenBank/DDBJ whole genome shotgun (WGS) entry which is preliminary data.</text>
</comment>
<reference evidence="18 19" key="1">
    <citation type="submission" date="2018-09" db="EMBL/GenBank/DDBJ databases">
        <title>Roseovarius spongiae sp. nov., isolated from a marine sponge.</title>
        <authorList>
            <person name="Zhuang L."/>
            <person name="Luo L."/>
        </authorList>
    </citation>
    <scope>NUCLEOTIDE SEQUENCE [LARGE SCALE GENOMIC DNA]</scope>
    <source>
        <strain evidence="18 19">HN-E21</strain>
    </source>
</reference>
<feature type="transmembrane region" description="Helical" evidence="15">
    <location>
        <begin position="24"/>
        <end position="49"/>
    </location>
</feature>
<keyword evidence="14 15" id="KW-0472">Membrane</keyword>
<sequence>MGWRISAGRRCGRGMKLRFSVDGLAVRFSLLLTVALIAATLIAAALLYADRARQDRANLIEREVQRIVSLVPAIEAARPGQRQVAARRASTRFSRVSVDPHPVVDEMPIAPRSVALARELRAALGDRDVRAAIMVRGRNGERRGREAVALSIRLRGDGGAEWLNSVSRGGRPGGPPGIPGKILLLALGISLLSVLGVALFFVRRLTRPLKDLAAAAGAAGRGDRSVRVAETGPRELRAASAAFNDMQDRIARFDAERMRTLAAVGHDLRTPITGLRIRAEMLEEEDAAPMIRTLDEMTVMADGLVTYARGAGDAERAQPVNLAGMLSRLCDERGVQFTRGDGATVSGRPVALGRAIGNIVDNAIRYGDGAHVALARDDASAIITIEDEGPGVAPDRLRAVFEPFVRGEDSRSTETGGAGLGLAIARNIVISHGGEISLENRASGGLRATILLPLSA</sequence>
<evidence type="ECO:0000256" key="8">
    <source>
        <dbReference type="ARBA" id="ARBA00022692"/>
    </source>
</evidence>
<evidence type="ECO:0000256" key="1">
    <source>
        <dbReference type="ARBA" id="ARBA00000085"/>
    </source>
</evidence>
<keyword evidence="12 15" id="KW-1133">Transmembrane helix</keyword>
<keyword evidence="8 15" id="KW-0812">Transmembrane</keyword>
<dbReference type="SUPFAM" id="SSF47384">
    <property type="entry name" value="Homodimeric domain of signal transducing histidine kinase"/>
    <property type="match status" value="1"/>
</dbReference>
<evidence type="ECO:0000256" key="3">
    <source>
        <dbReference type="ARBA" id="ARBA00012438"/>
    </source>
</evidence>
<dbReference type="SUPFAM" id="SSF158472">
    <property type="entry name" value="HAMP domain-like"/>
    <property type="match status" value="1"/>
</dbReference>
<dbReference type="Pfam" id="PF02518">
    <property type="entry name" value="HATPase_c"/>
    <property type="match status" value="1"/>
</dbReference>
<dbReference type="InterPro" id="IPR004358">
    <property type="entry name" value="Sig_transdc_His_kin-like_C"/>
</dbReference>
<dbReference type="RefSeq" id="WP_121163929.1">
    <property type="nucleotide sequence ID" value="NZ_RAPE01000001.1"/>
</dbReference>
<dbReference type="CDD" id="cd06225">
    <property type="entry name" value="HAMP"/>
    <property type="match status" value="1"/>
</dbReference>
<accession>A0A3A8B6G3</accession>
<dbReference type="EC" id="2.7.13.3" evidence="3"/>
<evidence type="ECO:0000256" key="2">
    <source>
        <dbReference type="ARBA" id="ARBA00004429"/>
    </source>
</evidence>
<dbReference type="GO" id="GO:0005886">
    <property type="term" value="C:plasma membrane"/>
    <property type="evidence" value="ECO:0007669"/>
    <property type="project" value="UniProtKB-SubCell"/>
</dbReference>
<feature type="domain" description="HAMP" evidence="17">
    <location>
        <begin position="203"/>
        <end position="255"/>
    </location>
</feature>
<dbReference type="SMART" id="SM00304">
    <property type="entry name" value="HAMP"/>
    <property type="match status" value="1"/>
</dbReference>
<keyword evidence="19" id="KW-1185">Reference proteome</keyword>
<evidence type="ECO:0000313" key="19">
    <source>
        <dbReference type="Proteomes" id="UP000281128"/>
    </source>
</evidence>
<dbReference type="InterPro" id="IPR005467">
    <property type="entry name" value="His_kinase_dom"/>
</dbReference>
<feature type="domain" description="Histidine kinase" evidence="16">
    <location>
        <begin position="263"/>
        <end position="456"/>
    </location>
</feature>
<keyword evidence="6" id="KW-0597">Phosphoprotein</keyword>
<keyword evidence="7" id="KW-0808">Transferase</keyword>
<evidence type="ECO:0000256" key="12">
    <source>
        <dbReference type="ARBA" id="ARBA00022989"/>
    </source>
</evidence>
<evidence type="ECO:0000256" key="13">
    <source>
        <dbReference type="ARBA" id="ARBA00023012"/>
    </source>
</evidence>
<comment type="catalytic activity">
    <reaction evidence="1">
        <text>ATP + protein L-histidine = ADP + protein N-phospho-L-histidine.</text>
        <dbReference type="EC" id="2.7.13.3"/>
    </reaction>
</comment>
<keyword evidence="9" id="KW-0547">Nucleotide-binding</keyword>
<dbReference type="GO" id="GO:0005524">
    <property type="term" value="F:ATP binding"/>
    <property type="evidence" value="ECO:0007669"/>
    <property type="project" value="UniProtKB-KW"/>
</dbReference>
<dbReference type="PRINTS" id="PR00344">
    <property type="entry name" value="BCTRLSENSOR"/>
</dbReference>
<dbReference type="SMART" id="SM00387">
    <property type="entry name" value="HATPase_c"/>
    <property type="match status" value="1"/>
</dbReference>
<dbReference type="InterPro" id="IPR036890">
    <property type="entry name" value="HATPase_C_sf"/>
</dbReference>
<dbReference type="Gene3D" id="1.10.287.130">
    <property type="match status" value="1"/>
</dbReference>
<evidence type="ECO:0000256" key="15">
    <source>
        <dbReference type="SAM" id="Phobius"/>
    </source>
</evidence>
<dbReference type="CDD" id="cd00082">
    <property type="entry name" value="HisKA"/>
    <property type="match status" value="1"/>
</dbReference>
<proteinExistence type="predicted"/>
<name>A0A3A8B6G3_9RHOB</name>
<dbReference type="InterPro" id="IPR003660">
    <property type="entry name" value="HAMP_dom"/>
</dbReference>
<organism evidence="18 19">
    <name type="scientific">Roseovarius spongiae</name>
    <dbReference type="NCBI Taxonomy" id="2320272"/>
    <lineage>
        <taxon>Bacteria</taxon>
        <taxon>Pseudomonadati</taxon>
        <taxon>Pseudomonadota</taxon>
        <taxon>Alphaproteobacteria</taxon>
        <taxon>Rhodobacterales</taxon>
        <taxon>Roseobacteraceae</taxon>
        <taxon>Roseovarius</taxon>
    </lineage>
</organism>
<dbReference type="GO" id="GO:0000155">
    <property type="term" value="F:phosphorelay sensor kinase activity"/>
    <property type="evidence" value="ECO:0007669"/>
    <property type="project" value="InterPro"/>
</dbReference>
<evidence type="ECO:0000256" key="10">
    <source>
        <dbReference type="ARBA" id="ARBA00022777"/>
    </source>
</evidence>
<keyword evidence="13" id="KW-0902">Two-component regulatory system</keyword>
<dbReference type="PROSITE" id="PS50885">
    <property type="entry name" value="HAMP"/>
    <property type="match status" value="1"/>
</dbReference>
<keyword evidence="4" id="KW-1003">Cell membrane</keyword>
<dbReference type="Proteomes" id="UP000281128">
    <property type="component" value="Unassembled WGS sequence"/>
</dbReference>
<dbReference type="Gene3D" id="1.10.8.500">
    <property type="entry name" value="HAMP domain in histidine kinase"/>
    <property type="match status" value="1"/>
</dbReference>
<gene>
    <name evidence="18" type="ORF">D6850_03860</name>
</gene>